<reference evidence="3" key="1">
    <citation type="journal article" date="2015" name="Fish Shellfish Immunol.">
        <title>A Kazal-type serine proteinase inhibitor from Cyclina sinensis is involved in immune response and signal pathway initiation.</title>
        <authorList>
            <person name="Ren Y."/>
            <person name="Zhang H."/>
            <person name="Pan B."/>
            <person name="Yan C."/>
        </authorList>
    </citation>
    <scope>NUCLEOTIDE SEQUENCE</scope>
    <source>
        <tissue evidence="3">Whole body</tissue>
    </source>
</reference>
<evidence type="ECO:0000313" key="3">
    <source>
        <dbReference type="EMBL" id="AFI24613.1"/>
    </source>
</evidence>
<feature type="chain" id="PRO_5004646542" evidence="1">
    <location>
        <begin position="20"/>
        <end position="151"/>
    </location>
</feature>
<keyword evidence="1" id="KW-0732">Signal</keyword>
<sequence>MKVEISLLLLAVAVETVSAGHIPRYRYGPGYGPRYGYGPDYGYGAGYDCRRQCGYDGYAPVCSINSRTYDNECMLRCDGGYKGCDGMCPCYRDRHSFYEHGPYFFQPSPYDCNCGPDKDYVCTADGETYDNKCKAHCDGKVPVCDGRCPCM</sequence>
<evidence type="ECO:0000256" key="1">
    <source>
        <dbReference type="SAM" id="SignalP"/>
    </source>
</evidence>
<dbReference type="Pfam" id="PF07648">
    <property type="entry name" value="Kazal_2"/>
    <property type="match status" value="1"/>
</dbReference>
<proteinExistence type="evidence at transcript level"/>
<dbReference type="PROSITE" id="PS51465">
    <property type="entry name" value="KAZAL_2"/>
    <property type="match status" value="2"/>
</dbReference>
<feature type="domain" description="Kazal-like" evidence="2">
    <location>
        <begin position="43"/>
        <end position="89"/>
    </location>
</feature>
<feature type="domain" description="Kazal-like" evidence="2">
    <location>
        <begin position="106"/>
        <end position="149"/>
    </location>
</feature>
<organism evidence="3">
    <name type="scientific">Cyclina sinensis</name>
    <name type="common">Venus clam</name>
    <dbReference type="NCBI Taxonomy" id="120566"/>
    <lineage>
        <taxon>Eukaryota</taxon>
        <taxon>Metazoa</taxon>
        <taxon>Spiralia</taxon>
        <taxon>Lophotrochozoa</taxon>
        <taxon>Mollusca</taxon>
        <taxon>Bivalvia</taxon>
        <taxon>Autobranchia</taxon>
        <taxon>Heteroconchia</taxon>
        <taxon>Euheterodonta</taxon>
        <taxon>Imparidentia</taxon>
        <taxon>Neoheterodontei</taxon>
        <taxon>Venerida</taxon>
        <taxon>Veneroidea</taxon>
        <taxon>Veneridae</taxon>
        <taxon>Cyclina</taxon>
    </lineage>
</organism>
<dbReference type="AlphaFoldDB" id="U3KTR9"/>
<accession>U3KTR9</accession>
<feature type="signal peptide" evidence="1">
    <location>
        <begin position="1"/>
        <end position="19"/>
    </location>
</feature>
<dbReference type="InterPro" id="IPR002350">
    <property type="entry name" value="Kazal_dom"/>
</dbReference>
<dbReference type="Gene3D" id="3.30.60.30">
    <property type="match status" value="1"/>
</dbReference>
<name>U3KTR9_CYCSN</name>
<evidence type="ECO:0000259" key="2">
    <source>
        <dbReference type="PROSITE" id="PS51465"/>
    </source>
</evidence>
<dbReference type="EMBL" id="JN806096">
    <property type="protein sequence ID" value="AFI24613.1"/>
    <property type="molecule type" value="mRNA"/>
</dbReference>
<protein>
    <submittedName>
        <fullName evidence="3">Kazal type serine protease inhibitor</fullName>
    </submittedName>
</protein>